<proteinExistence type="predicted"/>
<protein>
    <submittedName>
        <fullName evidence="2">Uncharacterized protein</fullName>
    </submittedName>
</protein>
<dbReference type="AlphaFoldDB" id="A0A8X6NUB3"/>
<feature type="compositionally biased region" description="Basic and acidic residues" evidence="1">
    <location>
        <begin position="50"/>
        <end position="60"/>
    </location>
</feature>
<evidence type="ECO:0000313" key="3">
    <source>
        <dbReference type="Proteomes" id="UP000887013"/>
    </source>
</evidence>
<name>A0A8X6NUB3_NEPPI</name>
<dbReference type="EMBL" id="BMAW01013654">
    <property type="protein sequence ID" value="GFT35167.1"/>
    <property type="molecule type" value="Genomic_DNA"/>
</dbReference>
<gene>
    <name evidence="2" type="ORF">NPIL_328351</name>
</gene>
<accession>A0A8X6NUB3</accession>
<comment type="caution">
    <text evidence="2">The sequence shown here is derived from an EMBL/GenBank/DDBJ whole genome shotgun (WGS) entry which is preliminary data.</text>
</comment>
<reference evidence="2" key="1">
    <citation type="submission" date="2020-08" db="EMBL/GenBank/DDBJ databases">
        <title>Multicomponent nature underlies the extraordinary mechanical properties of spider dragline silk.</title>
        <authorList>
            <person name="Kono N."/>
            <person name="Nakamura H."/>
            <person name="Mori M."/>
            <person name="Yoshida Y."/>
            <person name="Ohtoshi R."/>
            <person name="Malay A.D."/>
            <person name="Moran D.A.P."/>
            <person name="Tomita M."/>
            <person name="Numata K."/>
            <person name="Arakawa K."/>
        </authorList>
    </citation>
    <scope>NUCLEOTIDE SEQUENCE</scope>
</reference>
<dbReference type="Proteomes" id="UP000887013">
    <property type="component" value="Unassembled WGS sequence"/>
</dbReference>
<feature type="region of interest" description="Disordered" evidence="1">
    <location>
        <begin position="50"/>
        <end position="69"/>
    </location>
</feature>
<organism evidence="2 3">
    <name type="scientific">Nephila pilipes</name>
    <name type="common">Giant wood spider</name>
    <name type="synonym">Nephila maculata</name>
    <dbReference type="NCBI Taxonomy" id="299642"/>
    <lineage>
        <taxon>Eukaryota</taxon>
        <taxon>Metazoa</taxon>
        <taxon>Ecdysozoa</taxon>
        <taxon>Arthropoda</taxon>
        <taxon>Chelicerata</taxon>
        <taxon>Arachnida</taxon>
        <taxon>Araneae</taxon>
        <taxon>Araneomorphae</taxon>
        <taxon>Entelegynae</taxon>
        <taxon>Araneoidea</taxon>
        <taxon>Nephilidae</taxon>
        <taxon>Nephila</taxon>
    </lineage>
</organism>
<evidence type="ECO:0000313" key="2">
    <source>
        <dbReference type="EMBL" id="GFT35167.1"/>
    </source>
</evidence>
<evidence type="ECO:0000256" key="1">
    <source>
        <dbReference type="SAM" id="MobiDB-lite"/>
    </source>
</evidence>
<keyword evidence="3" id="KW-1185">Reference proteome</keyword>
<sequence length="125" mass="14564">MSESDSYRHRSKAKIKANFKVQLFDFKSLSYFTRHTALAVLCRCFERTTGNEKERGEGEKKRNKNVSGKSKRFISMWEEALSYSVSNCAVKKSMDFRTDKGYPAFVLTVNKTPGHFRRAHIDRRV</sequence>